<reference evidence="2 3" key="1">
    <citation type="submission" date="2018-06" db="EMBL/GenBank/DDBJ databases">
        <title>Genomic Encyclopedia of Type Strains, Phase IV (KMG-IV): sequencing the most valuable type-strain genomes for metagenomic binning, comparative biology and taxonomic classification.</title>
        <authorList>
            <person name="Goeker M."/>
        </authorList>
    </citation>
    <scope>NUCLEOTIDE SEQUENCE [LARGE SCALE GENOMIC DNA]</scope>
    <source>
        <strain evidence="2 3">DSM 24875</strain>
    </source>
</reference>
<evidence type="ECO:0008006" key="4">
    <source>
        <dbReference type="Google" id="ProtNLM"/>
    </source>
</evidence>
<feature type="compositionally biased region" description="Low complexity" evidence="1">
    <location>
        <begin position="85"/>
        <end position="101"/>
    </location>
</feature>
<comment type="caution">
    <text evidence="2">The sequence shown here is derived from an EMBL/GenBank/DDBJ whole genome shotgun (WGS) entry which is preliminary data.</text>
</comment>
<sequence length="176" mass="18168">MEEILASIRTIIAEERQPAGRPEPKGAPVSAAAVPMAPQIVFSKSDSAPRSPSQRAEPAPESNAPKAASRQAEPEAVVPPPPPAATTGSPAPAAAISSGAHASDDAPLLSAEAGKAVASAFDALSASLAQRSTEVAEGVAREMLRPMLKAWLDENLPAIVERLVRAEIERISQSTR</sequence>
<organism evidence="2 3">
    <name type="scientific">Roseiarcus fermentans</name>
    <dbReference type="NCBI Taxonomy" id="1473586"/>
    <lineage>
        <taxon>Bacteria</taxon>
        <taxon>Pseudomonadati</taxon>
        <taxon>Pseudomonadota</taxon>
        <taxon>Alphaproteobacteria</taxon>
        <taxon>Hyphomicrobiales</taxon>
        <taxon>Roseiarcaceae</taxon>
        <taxon>Roseiarcus</taxon>
    </lineage>
</organism>
<dbReference type="AlphaFoldDB" id="A0A366FI85"/>
<dbReference type="InterPro" id="IPR019632">
    <property type="entry name" value="DUF2497"/>
</dbReference>
<feature type="compositionally biased region" description="Polar residues" evidence="1">
    <location>
        <begin position="42"/>
        <end position="54"/>
    </location>
</feature>
<accession>A0A366FI85</accession>
<dbReference type="Proteomes" id="UP000253529">
    <property type="component" value="Unassembled WGS sequence"/>
</dbReference>
<feature type="region of interest" description="Disordered" evidence="1">
    <location>
        <begin position="13"/>
        <end position="105"/>
    </location>
</feature>
<gene>
    <name evidence="2" type="ORF">DFR50_109125</name>
</gene>
<name>A0A366FI85_9HYPH</name>
<proteinExistence type="predicted"/>
<evidence type="ECO:0000256" key="1">
    <source>
        <dbReference type="SAM" id="MobiDB-lite"/>
    </source>
</evidence>
<dbReference type="Pfam" id="PF10691">
    <property type="entry name" value="DUF2497"/>
    <property type="match status" value="1"/>
</dbReference>
<evidence type="ECO:0000313" key="3">
    <source>
        <dbReference type="Proteomes" id="UP000253529"/>
    </source>
</evidence>
<feature type="compositionally biased region" description="Basic and acidic residues" evidence="1">
    <location>
        <begin position="13"/>
        <end position="24"/>
    </location>
</feature>
<keyword evidence="3" id="KW-1185">Reference proteome</keyword>
<protein>
    <recommendedName>
        <fullName evidence="4">Cell pole-organizing protein PopZ</fullName>
    </recommendedName>
</protein>
<evidence type="ECO:0000313" key="2">
    <source>
        <dbReference type="EMBL" id="RBP14372.1"/>
    </source>
</evidence>
<dbReference type="EMBL" id="QNRK01000009">
    <property type="protein sequence ID" value="RBP14372.1"/>
    <property type="molecule type" value="Genomic_DNA"/>
</dbReference>
<feature type="compositionally biased region" description="Low complexity" evidence="1">
    <location>
        <begin position="27"/>
        <end position="38"/>
    </location>
</feature>